<feature type="transmembrane region" description="Helical" evidence="13">
    <location>
        <begin position="559"/>
        <end position="579"/>
    </location>
</feature>
<evidence type="ECO:0000256" key="2">
    <source>
        <dbReference type="ARBA" id="ARBA00004922"/>
    </source>
</evidence>
<evidence type="ECO:0000256" key="4">
    <source>
        <dbReference type="ARBA" id="ARBA00011937"/>
    </source>
</evidence>
<feature type="signal peptide" evidence="14">
    <location>
        <begin position="1"/>
        <end position="24"/>
    </location>
</feature>
<evidence type="ECO:0000313" key="15">
    <source>
        <dbReference type="EMBL" id="KAL3759800.1"/>
    </source>
</evidence>
<keyword evidence="14" id="KW-0732">Signal</keyword>
<feature type="transmembrane region" description="Helical" evidence="13">
    <location>
        <begin position="264"/>
        <end position="283"/>
    </location>
</feature>
<reference evidence="15 16" key="1">
    <citation type="submission" date="2024-10" db="EMBL/GenBank/DDBJ databases">
        <title>Updated reference genomes for cyclostephanoid diatoms.</title>
        <authorList>
            <person name="Roberts W.R."/>
            <person name="Alverson A.J."/>
        </authorList>
    </citation>
    <scope>NUCLEOTIDE SEQUENCE [LARGE SCALE GENOMIC DNA]</scope>
    <source>
        <strain evidence="15 16">AJA232-27</strain>
    </source>
</reference>
<dbReference type="EC" id="2.4.1.267" evidence="4"/>
<keyword evidence="16" id="KW-1185">Reference proteome</keyword>
<feature type="transmembrane region" description="Helical" evidence="13">
    <location>
        <begin position="325"/>
        <end position="343"/>
    </location>
</feature>
<protein>
    <recommendedName>
        <fullName evidence="4">dolichyl-P-Glc:Man9GlcNAc2-PP-dolichol alpha-1,3-glucosyltransferase</fullName>
        <ecNumber evidence="4">2.4.1.267</ecNumber>
    </recommendedName>
    <alternativeName>
        <fullName evidence="11">Dol-P-Glc:Man(9)GlcNAc(2)-PP-Dol alpha-1,3-glucosyltransferase</fullName>
    </alternativeName>
</protein>
<proteinExistence type="inferred from homology"/>
<evidence type="ECO:0000256" key="1">
    <source>
        <dbReference type="ARBA" id="ARBA00004477"/>
    </source>
</evidence>
<evidence type="ECO:0000313" key="16">
    <source>
        <dbReference type="Proteomes" id="UP001530293"/>
    </source>
</evidence>
<evidence type="ECO:0000256" key="10">
    <source>
        <dbReference type="ARBA" id="ARBA00023136"/>
    </source>
</evidence>
<keyword evidence="10 13" id="KW-0472">Membrane</keyword>
<organism evidence="15 16">
    <name type="scientific">Discostella pseudostelligera</name>
    <dbReference type="NCBI Taxonomy" id="259834"/>
    <lineage>
        <taxon>Eukaryota</taxon>
        <taxon>Sar</taxon>
        <taxon>Stramenopiles</taxon>
        <taxon>Ochrophyta</taxon>
        <taxon>Bacillariophyta</taxon>
        <taxon>Coscinodiscophyceae</taxon>
        <taxon>Thalassiosirophycidae</taxon>
        <taxon>Stephanodiscales</taxon>
        <taxon>Stephanodiscaceae</taxon>
        <taxon>Discostella</taxon>
    </lineage>
</organism>
<dbReference type="PANTHER" id="PTHR12413">
    <property type="entry name" value="DOLICHYL GLYCOSYLTRANSFERASE"/>
    <property type="match status" value="1"/>
</dbReference>
<comment type="pathway">
    <text evidence="2">Protein modification; protein glycosylation.</text>
</comment>
<evidence type="ECO:0000256" key="7">
    <source>
        <dbReference type="ARBA" id="ARBA00022692"/>
    </source>
</evidence>
<dbReference type="InterPro" id="IPR004856">
    <property type="entry name" value="Glyco_trans_ALG6/ALG8"/>
</dbReference>
<evidence type="ECO:0000256" key="12">
    <source>
        <dbReference type="SAM" id="MobiDB-lite"/>
    </source>
</evidence>
<feature type="transmembrane region" description="Helical" evidence="13">
    <location>
        <begin position="175"/>
        <end position="197"/>
    </location>
</feature>
<feature type="transmembrane region" description="Helical" evidence="13">
    <location>
        <begin position="392"/>
        <end position="413"/>
    </location>
</feature>
<feature type="region of interest" description="Disordered" evidence="12">
    <location>
        <begin position="426"/>
        <end position="446"/>
    </location>
</feature>
<keyword evidence="7 13" id="KW-0812">Transmembrane</keyword>
<comment type="similarity">
    <text evidence="3">Belongs to the ALG6/ALG8 glucosyltransferase family.</text>
</comment>
<evidence type="ECO:0000256" key="3">
    <source>
        <dbReference type="ARBA" id="ARBA00008715"/>
    </source>
</evidence>
<accession>A0ABD3M6W6</accession>
<keyword evidence="6" id="KW-0808">Transferase</keyword>
<dbReference type="AlphaFoldDB" id="A0ABD3M6W6"/>
<dbReference type="EMBL" id="JALLBG020000196">
    <property type="protein sequence ID" value="KAL3759800.1"/>
    <property type="molecule type" value="Genomic_DNA"/>
</dbReference>
<evidence type="ECO:0000256" key="5">
    <source>
        <dbReference type="ARBA" id="ARBA00022676"/>
    </source>
</evidence>
<dbReference type="GO" id="GO:0042281">
    <property type="term" value="F:dolichyl pyrophosphate Man9GlcNAc2 alpha-1,3-glucosyltransferase activity"/>
    <property type="evidence" value="ECO:0007669"/>
    <property type="project" value="UniProtKB-EC"/>
</dbReference>
<evidence type="ECO:0000256" key="13">
    <source>
        <dbReference type="SAM" id="Phobius"/>
    </source>
</evidence>
<sequence>MSRSRHLLHAAIISSALLLRILVGFHPHSGQDDYQGPKSPQHEHRPINPTKYGGDYEAQRHWMEITYHLPLNEWYYHDLEYWGLDYPPLTAYVSWFFGWMAHNLGGMTLHNDDVSFSGIDVRDGVCDERNSQVCIEKMQNTGTGTRKVSRGIGVLRDLVALHSSRWGFEHSGGKMYMRFTVLLCDLIIYMSAVWVLSRRLAASEVEERASSNVWLMLTALCQPAIILIDHGHFQYNTVSLGLALWSFHYVTITTNSAKADVRQLSSSAFMGPIWGSIVFSLALNFKQMELYHAPAVFAYLLGRCFRRDTKQNQFSMWTVVRRFTALGMTVILTFALLWLPFAMSSHSLDGVMQIIRRLFPFHRGIFEGKVANVWCALSIKPFSIRDRVSVNVLPFAALGLTLALILPPCYLLFRVGRGDITYRDVGSSGDGDSTPNQLSRTRNSEGSGNVDLRLLLWGTGSTSLAFFLASYQVHEKGILIPLAPISMLMVDAPNFVFFFSILATWSLWPLLVIDRLVDAYVCCIVIFLCINSFARVPSSEQLTTHDDLDIFSDRYITRYISKLSWVVMVTLHLLEVTMIPPNNLPDLFPVLWSFAGCGLFCISYIGTLHAMIKYCNSGGKRSESRQRTKMKPSSISPVSVLSIFLLICTTSEGFLLGSPFRNSNAPIICTNILLSSGQDCTGDIITEDFLSRAMVSLEWERKNAQEALPVLDLSTREYDSMSTVSTANDTDELVDRDVDDWIDGHIWKITEQHLVDMDIVAGTETIQAMKLTSHQMLIRAPQLYRLPTSQVIDAAHFLLSYPSGKKSAALIEADPSLLTYLADDLQYGLHEYLPNMMFMGNDAIAAQTIETQLSISPSFALQLIRMAVDGGMEERSVSRALGSAGKASGKAVEGIVGEMRRGLREWKQTKGGKGSLGR</sequence>
<feature type="transmembrane region" description="Helical" evidence="13">
    <location>
        <begin position="495"/>
        <end position="513"/>
    </location>
</feature>
<feature type="transmembrane region" description="Helical" evidence="13">
    <location>
        <begin position="234"/>
        <end position="252"/>
    </location>
</feature>
<evidence type="ECO:0000256" key="11">
    <source>
        <dbReference type="ARBA" id="ARBA00032921"/>
    </source>
</evidence>
<evidence type="ECO:0000256" key="6">
    <source>
        <dbReference type="ARBA" id="ARBA00022679"/>
    </source>
</evidence>
<dbReference type="GO" id="GO:0005789">
    <property type="term" value="C:endoplasmic reticulum membrane"/>
    <property type="evidence" value="ECO:0007669"/>
    <property type="project" value="UniProtKB-SubCell"/>
</dbReference>
<evidence type="ECO:0000256" key="9">
    <source>
        <dbReference type="ARBA" id="ARBA00022989"/>
    </source>
</evidence>
<name>A0ABD3M6W6_9STRA</name>
<evidence type="ECO:0000256" key="8">
    <source>
        <dbReference type="ARBA" id="ARBA00022824"/>
    </source>
</evidence>
<dbReference type="PANTHER" id="PTHR12413:SF1">
    <property type="entry name" value="DOLICHYL PYROPHOSPHATE MAN9GLCNAC2 ALPHA-1,3-GLUCOSYLTRANSFERASE"/>
    <property type="match status" value="1"/>
</dbReference>
<gene>
    <name evidence="15" type="ORF">ACHAWU_007544</name>
</gene>
<comment type="caution">
    <text evidence="15">The sequence shown here is derived from an EMBL/GenBank/DDBJ whole genome shotgun (WGS) entry which is preliminary data.</text>
</comment>
<keyword evidence="5" id="KW-0328">Glycosyltransferase</keyword>
<dbReference type="Pfam" id="PF03155">
    <property type="entry name" value="Alg6_Alg8"/>
    <property type="match status" value="2"/>
</dbReference>
<feature type="transmembrane region" description="Helical" evidence="13">
    <location>
        <begin position="633"/>
        <end position="656"/>
    </location>
</feature>
<feature type="transmembrane region" description="Helical" evidence="13">
    <location>
        <begin position="209"/>
        <end position="228"/>
    </location>
</feature>
<keyword evidence="8" id="KW-0256">Endoplasmic reticulum</keyword>
<feature type="transmembrane region" description="Helical" evidence="13">
    <location>
        <begin position="519"/>
        <end position="538"/>
    </location>
</feature>
<feature type="region of interest" description="Disordered" evidence="12">
    <location>
        <begin position="30"/>
        <end position="49"/>
    </location>
</feature>
<feature type="transmembrane region" description="Helical" evidence="13">
    <location>
        <begin position="289"/>
        <end position="305"/>
    </location>
</feature>
<feature type="compositionally biased region" description="Polar residues" evidence="12">
    <location>
        <begin position="430"/>
        <end position="446"/>
    </location>
</feature>
<keyword evidence="9 13" id="KW-1133">Transmembrane helix</keyword>
<feature type="chain" id="PRO_5044865238" description="dolichyl-P-Glc:Man9GlcNAc2-PP-dolichol alpha-1,3-glucosyltransferase" evidence="14">
    <location>
        <begin position="25"/>
        <end position="918"/>
    </location>
</feature>
<feature type="transmembrane region" description="Helical" evidence="13">
    <location>
        <begin position="591"/>
        <end position="612"/>
    </location>
</feature>
<evidence type="ECO:0000256" key="14">
    <source>
        <dbReference type="SAM" id="SignalP"/>
    </source>
</evidence>
<comment type="subcellular location">
    <subcellularLocation>
        <location evidence="1">Endoplasmic reticulum membrane</location>
        <topology evidence="1">Multi-pass membrane protein</topology>
    </subcellularLocation>
</comment>
<dbReference type="Proteomes" id="UP001530293">
    <property type="component" value="Unassembled WGS sequence"/>
</dbReference>